<dbReference type="RefSeq" id="WP_117896095.1">
    <property type="nucleotide sequence ID" value="NZ_CABJCV010000028.1"/>
</dbReference>
<dbReference type="EMBL" id="QRUP01000028">
    <property type="protein sequence ID" value="RGR68241.1"/>
    <property type="molecule type" value="Genomic_DNA"/>
</dbReference>
<dbReference type="CDD" id="cd01745">
    <property type="entry name" value="GATase1_2"/>
    <property type="match status" value="1"/>
</dbReference>
<dbReference type="PANTHER" id="PTHR43235">
    <property type="entry name" value="GLUTAMINE AMIDOTRANSFERASE PB2B2.05-RELATED"/>
    <property type="match status" value="1"/>
</dbReference>
<dbReference type="GO" id="GO:0033969">
    <property type="term" value="F:gamma-glutamyl-gamma-aminobutyrate hydrolase activity"/>
    <property type="evidence" value="ECO:0007669"/>
    <property type="project" value="TreeGrafter"/>
</dbReference>
<dbReference type="AlphaFoldDB" id="A0A412FJA3"/>
<dbReference type="GeneID" id="83016932"/>
<dbReference type="PROSITE" id="PS51273">
    <property type="entry name" value="GATASE_TYPE_1"/>
    <property type="match status" value="1"/>
</dbReference>
<dbReference type="GO" id="GO:0006598">
    <property type="term" value="P:polyamine catabolic process"/>
    <property type="evidence" value="ECO:0007669"/>
    <property type="project" value="TreeGrafter"/>
</dbReference>
<evidence type="ECO:0000313" key="1">
    <source>
        <dbReference type="EMBL" id="RGR68241.1"/>
    </source>
</evidence>
<dbReference type="InterPro" id="IPR029062">
    <property type="entry name" value="Class_I_gatase-like"/>
</dbReference>
<sequence length="238" mass="26493">MKKPMIALTARIGDFQGQNRIFDNQTYFDAVALGGGIPVLVNYGSDEDYEAIAERFDGLLVTGGEDLDPALFHQLAHPSVELTDPRMDTLDLELIRRFAAKGKPILGICRGIQSINVAFGGTLIQDLNTQYPAMRPAGHQQHKADPKPAMDAPFHDNTFVEGTLLYELFGPRHAVNSFHHQNIDRVADGFVVSSWSEDGLAEAIEKDKILAVQWHPERLTADPSHRAIFETFVRQCQK</sequence>
<keyword evidence="1" id="KW-0378">Hydrolase</keyword>
<dbReference type="InterPro" id="IPR044668">
    <property type="entry name" value="PuuD-like"/>
</dbReference>
<dbReference type="SUPFAM" id="SSF52317">
    <property type="entry name" value="Class I glutamine amidotransferase-like"/>
    <property type="match status" value="1"/>
</dbReference>
<dbReference type="PANTHER" id="PTHR43235:SF1">
    <property type="entry name" value="GLUTAMINE AMIDOTRANSFERASE PB2B2.05-RELATED"/>
    <property type="match status" value="1"/>
</dbReference>
<comment type="caution">
    <text evidence="1">The sequence shown here is derived from an EMBL/GenBank/DDBJ whole genome shotgun (WGS) entry which is preliminary data.</text>
</comment>
<dbReference type="GO" id="GO:0005829">
    <property type="term" value="C:cytosol"/>
    <property type="evidence" value="ECO:0007669"/>
    <property type="project" value="TreeGrafter"/>
</dbReference>
<dbReference type="InterPro" id="IPR011697">
    <property type="entry name" value="Peptidase_C26"/>
</dbReference>
<dbReference type="Pfam" id="PF07722">
    <property type="entry name" value="Peptidase_C26"/>
    <property type="match status" value="1"/>
</dbReference>
<protein>
    <submittedName>
        <fullName evidence="1">Gamma-glutamyl-gamma-aminobutyrate hydrolase family protein</fullName>
    </submittedName>
</protein>
<dbReference type="Proteomes" id="UP000284178">
    <property type="component" value="Unassembled WGS sequence"/>
</dbReference>
<evidence type="ECO:0000313" key="2">
    <source>
        <dbReference type="Proteomes" id="UP000284178"/>
    </source>
</evidence>
<dbReference type="Gene3D" id="3.40.50.880">
    <property type="match status" value="1"/>
</dbReference>
<proteinExistence type="predicted"/>
<keyword evidence="2" id="KW-1185">Reference proteome</keyword>
<accession>A0A412FJA3</accession>
<reference evidence="1 2" key="1">
    <citation type="submission" date="2018-08" db="EMBL/GenBank/DDBJ databases">
        <title>A genome reference for cultivated species of the human gut microbiota.</title>
        <authorList>
            <person name="Zou Y."/>
            <person name="Xue W."/>
            <person name="Luo G."/>
        </authorList>
    </citation>
    <scope>NUCLEOTIDE SEQUENCE [LARGE SCALE GENOMIC DNA]</scope>
    <source>
        <strain evidence="1 2">AF24-29</strain>
    </source>
</reference>
<name>A0A412FJA3_9FIRM</name>
<gene>
    <name evidence="1" type="ORF">DWY25_16165</name>
</gene>
<organism evidence="1 2">
    <name type="scientific">Holdemania filiformis</name>
    <dbReference type="NCBI Taxonomy" id="61171"/>
    <lineage>
        <taxon>Bacteria</taxon>
        <taxon>Bacillati</taxon>
        <taxon>Bacillota</taxon>
        <taxon>Erysipelotrichia</taxon>
        <taxon>Erysipelotrichales</taxon>
        <taxon>Erysipelotrichaceae</taxon>
        <taxon>Holdemania</taxon>
    </lineage>
</organism>